<reference evidence="1" key="1">
    <citation type="journal article" date="2014" name="Front. Microbiol.">
        <title>High frequency of phylogenetically diverse reductive dehalogenase-homologous genes in deep subseafloor sedimentary metagenomes.</title>
        <authorList>
            <person name="Kawai M."/>
            <person name="Futagami T."/>
            <person name="Toyoda A."/>
            <person name="Takaki Y."/>
            <person name="Nishi S."/>
            <person name="Hori S."/>
            <person name="Arai W."/>
            <person name="Tsubouchi T."/>
            <person name="Morono Y."/>
            <person name="Uchiyama I."/>
            <person name="Ito T."/>
            <person name="Fujiyama A."/>
            <person name="Inagaki F."/>
            <person name="Takami H."/>
        </authorList>
    </citation>
    <scope>NUCLEOTIDE SEQUENCE</scope>
    <source>
        <strain evidence="1">Expedition CK06-06</strain>
    </source>
</reference>
<feature type="non-terminal residue" evidence="1">
    <location>
        <position position="1"/>
    </location>
</feature>
<proteinExistence type="predicted"/>
<accession>X1KM95</accession>
<dbReference type="EMBL" id="BARU01046917">
    <property type="protein sequence ID" value="GAH94730.1"/>
    <property type="molecule type" value="Genomic_DNA"/>
</dbReference>
<sequence>DEKYIKIKFKKRLEIFKKWAPLTLNEELRLNRFIVFFCKDLKNYHKRYILKDIKIYLTDLKGYVGISLLIRDIDSKKDREIHVYPLNSPKLRIDLDALRKHSDKDTFYCKSKI</sequence>
<organism evidence="1">
    <name type="scientific">marine sediment metagenome</name>
    <dbReference type="NCBI Taxonomy" id="412755"/>
    <lineage>
        <taxon>unclassified sequences</taxon>
        <taxon>metagenomes</taxon>
        <taxon>ecological metagenomes</taxon>
    </lineage>
</organism>
<evidence type="ECO:0000313" key="1">
    <source>
        <dbReference type="EMBL" id="GAH94730.1"/>
    </source>
</evidence>
<protein>
    <submittedName>
        <fullName evidence="1">Uncharacterized protein</fullName>
    </submittedName>
</protein>
<gene>
    <name evidence="1" type="ORF">S03H2_70550</name>
</gene>
<name>X1KM95_9ZZZZ</name>
<comment type="caution">
    <text evidence="1">The sequence shown here is derived from an EMBL/GenBank/DDBJ whole genome shotgun (WGS) entry which is preliminary data.</text>
</comment>
<dbReference type="AlphaFoldDB" id="X1KM95"/>